<dbReference type="Pfam" id="PF03473">
    <property type="entry name" value="MOSC"/>
    <property type="match status" value="1"/>
</dbReference>
<name>A0A6N4W348_9MYCO</name>
<comment type="cofactor">
    <cofactor evidence="1">
        <name>heme b</name>
        <dbReference type="ChEBI" id="CHEBI:60344"/>
    </cofactor>
</comment>
<protein>
    <recommendedName>
        <fullName evidence="4">nitric oxide dioxygenase</fullName>
        <ecNumber evidence="4">1.14.12.17</ecNumber>
    </recommendedName>
</protein>
<evidence type="ECO:0000256" key="8">
    <source>
        <dbReference type="ARBA" id="ARBA00022723"/>
    </source>
</evidence>
<dbReference type="EC" id="1.14.12.17" evidence="4"/>
<keyword evidence="20" id="KW-1185">Reference proteome</keyword>
<dbReference type="SUPFAM" id="SSF50800">
    <property type="entry name" value="PK beta-barrel domain-like"/>
    <property type="match status" value="1"/>
</dbReference>
<evidence type="ECO:0000256" key="16">
    <source>
        <dbReference type="ARBA" id="ARBA00049433"/>
    </source>
</evidence>
<dbReference type="InterPro" id="IPR011037">
    <property type="entry name" value="Pyrv_Knase-like_insert_dom_sf"/>
</dbReference>
<evidence type="ECO:0000256" key="14">
    <source>
        <dbReference type="ARBA" id="ARBA00023027"/>
    </source>
</evidence>
<dbReference type="InterPro" id="IPR039261">
    <property type="entry name" value="FNR_nucleotide-bd"/>
</dbReference>
<keyword evidence="5" id="KW-0349">Heme</keyword>
<dbReference type="EMBL" id="AP022620">
    <property type="protein sequence ID" value="BBZ76366.1"/>
    <property type="molecule type" value="Genomic_DNA"/>
</dbReference>
<comment type="catalytic activity">
    <reaction evidence="15">
        <text>2 nitric oxide + NADH + 2 O2 = 2 nitrate + NAD(+) + H(+)</text>
        <dbReference type="Rhea" id="RHEA:19469"/>
        <dbReference type="ChEBI" id="CHEBI:15378"/>
        <dbReference type="ChEBI" id="CHEBI:15379"/>
        <dbReference type="ChEBI" id="CHEBI:16480"/>
        <dbReference type="ChEBI" id="CHEBI:17632"/>
        <dbReference type="ChEBI" id="CHEBI:57540"/>
        <dbReference type="ChEBI" id="CHEBI:57945"/>
        <dbReference type="EC" id="1.14.12.17"/>
    </reaction>
</comment>
<dbReference type="InterPro" id="IPR005163">
    <property type="entry name" value="Tri_helical_YiiM-like"/>
</dbReference>
<evidence type="ECO:0000256" key="1">
    <source>
        <dbReference type="ARBA" id="ARBA00001970"/>
    </source>
</evidence>
<evidence type="ECO:0000313" key="20">
    <source>
        <dbReference type="Proteomes" id="UP000467249"/>
    </source>
</evidence>
<dbReference type="PROSITE" id="PS51384">
    <property type="entry name" value="FAD_FR"/>
    <property type="match status" value="1"/>
</dbReference>
<evidence type="ECO:0000256" key="15">
    <source>
        <dbReference type="ARBA" id="ARBA00048649"/>
    </source>
</evidence>
<dbReference type="InterPro" id="IPR005302">
    <property type="entry name" value="MoCF_Sase_C"/>
</dbReference>
<dbReference type="Gene3D" id="2.40.33.20">
    <property type="entry name" value="PK beta-barrel domain-like"/>
    <property type="match status" value="1"/>
</dbReference>
<feature type="domain" description="MOSC" evidence="17">
    <location>
        <begin position="29"/>
        <end position="164"/>
    </location>
</feature>
<dbReference type="Gene3D" id="2.40.30.10">
    <property type="entry name" value="Translation factors"/>
    <property type="match status" value="1"/>
</dbReference>
<evidence type="ECO:0000256" key="3">
    <source>
        <dbReference type="ARBA" id="ARBA00006401"/>
    </source>
</evidence>
<keyword evidence="14" id="KW-0520">NAD</keyword>
<feature type="domain" description="FAD-binding FR-type" evidence="18">
    <location>
        <begin position="235"/>
        <end position="340"/>
    </location>
</feature>
<dbReference type="InterPro" id="IPR001041">
    <property type="entry name" value="2Fe-2S_ferredoxin-type"/>
</dbReference>
<dbReference type="SUPFAM" id="SSF54292">
    <property type="entry name" value="2Fe-2S ferredoxin-like"/>
    <property type="match status" value="1"/>
</dbReference>
<dbReference type="FunFam" id="3.40.50.80:FF:000010">
    <property type="entry name" value="Flavohemoprotein"/>
    <property type="match status" value="1"/>
</dbReference>
<keyword evidence="13" id="KW-0411">Iron-sulfur</keyword>
<evidence type="ECO:0000259" key="18">
    <source>
        <dbReference type="PROSITE" id="PS51384"/>
    </source>
</evidence>
<dbReference type="Gene3D" id="3.40.50.80">
    <property type="entry name" value="Nucleotide-binding domain of ferredoxin-NADP reductase (FNR) module"/>
    <property type="match status" value="1"/>
</dbReference>
<dbReference type="PANTHER" id="PTHR30212:SF2">
    <property type="entry name" value="PROTEIN YIIM"/>
    <property type="match status" value="1"/>
</dbReference>
<evidence type="ECO:0000256" key="13">
    <source>
        <dbReference type="ARBA" id="ARBA00023014"/>
    </source>
</evidence>
<evidence type="ECO:0000256" key="7">
    <source>
        <dbReference type="ARBA" id="ARBA00022714"/>
    </source>
</evidence>
<evidence type="ECO:0000259" key="17">
    <source>
        <dbReference type="PROSITE" id="PS51340"/>
    </source>
</evidence>
<comment type="cofactor">
    <cofactor evidence="2">
        <name>FAD</name>
        <dbReference type="ChEBI" id="CHEBI:57692"/>
    </cofactor>
</comment>
<evidence type="ECO:0000256" key="2">
    <source>
        <dbReference type="ARBA" id="ARBA00001974"/>
    </source>
</evidence>
<keyword evidence="10" id="KW-0521">NADP</keyword>
<dbReference type="Pfam" id="PF00970">
    <property type="entry name" value="FAD_binding_6"/>
    <property type="match status" value="1"/>
</dbReference>
<dbReference type="Proteomes" id="UP000467249">
    <property type="component" value="Chromosome"/>
</dbReference>
<dbReference type="InterPro" id="IPR008333">
    <property type="entry name" value="Cbr1-like_FAD-bd_dom"/>
</dbReference>
<dbReference type="Gene3D" id="3.10.20.30">
    <property type="match status" value="1"/>
</dbReference>
<sequence>MAHLVAVNVGLPRDVAWNDHTVHTGAWKSTVQGPRMVRRLNVDGDGQGDLAGHGGEQRAVLVYQVDSYRHWAQFLGRDDLTYGHFGENFTVDGLPDDDVCIGDRYRIGEAVFEVTQPRVTCYRVGLRLGEPRMAALLVAHRRPGFYLRVITEADVEAGQEIIKVGSGPERVSVAELDALLYLPGHSRATLNRALRIPALSPGWQTSLRAMAEESDGSATGNVGLTGTSAPAPAWSGFRSLTITEVHQESRDVRSVTLGAGDGARLPGWRAGQSITVRLRPDGQSTPVVRTYSLSNSPGSDRYRISVKREPYGVASGFIATAVGVGDEVETAAPRGTFVLRDGAGPVVLVSAGVGATPVLSMLHQIAAQQPERPVWWVHGSRDGAQHPFAAETRELLNRLPGAHRHTAYSRPGPEDRPAVDFDVAGRLSATMLDQLGLPSDADAYVCGPADFMTAMRRALVDCGLEPSRIRSETFGAGAALNPGVVVRPEVAVPHQPAGVPGTGPLVSFARSGITARWGEDYPSMLDFAEACEVPTRWACRTGVCHTCETPLLAGAVRYDPEPLDSPAAGTALICCAQPTQDVVLDL</sequence>
<evidence type="ECO:0000313" key="19">
    <source>
        <dbReference type="EMBL" id="BBZ76366.1"/>
    </source>
</evidence>
<dbReference type="InterPro" id="IPR001433">
    <property type="entry name" value="OxRdtase_FAD/NAD-bd"/>
</dbReference>
<dbReference type="CDD" id="cd06184">
    <property type="entry name" value="flavohem_like_fad_nad_binding"/>
    <property type="match status" value="1"/>
</dbReference>
<proteinExistence type="inferred from homology"/>
<dbReference type="SUPFAM" id="SSF52343">
    <property type="entry name" value="Ferredoxin reductase-like, C-terminal NADP-linked domain"/>
    <property type="match status" value="1"/>
</dbReference>
<evidence type="ECO:0000256" key="11">
    <source>
        <dbReference type="ARBA" id="ARBA00023002"/>
    </source>
</evidence>
<keyword evidence="6" id="KW-0285">Flavoprotein</keyword>
<dbReference type="InterPro" id="IPR012675">
    <property type="entry name" value="Beta-grasp_dom_sf"/>
</dbReference>
<dbReference type="RefSeq" id="WP_163803838.1">
    <property type="nucleotide sequence ID" value="NZ_AP022620.1"/>
</dbReference>
<dbReference type="PANTHER" id="PTHR30212">
    <property type="entry name" value="PROTEIN YIIM"/>
    <property type="match status" value="1"/>
</dbReference>
<evidence type="ECO:0000256" key="10">
    <source>
        <dbReference type="ARBA" id="ARBA00022857"/>
    </source>
</evidence>
<dbReference type="GO" id="GO:0030151">
    <property type="term" value="F:molybdenum ion binding"/>
    <property type="evidence" value="ECO:0007669"/>
    <property type="project" value="InterPro"/>
</dbReference>
<keyword evidence="7" id="KW-0001">2Fe-2S</keyword>
<evidence type="ECO:0000256" key="6">
    <source>
        <dbReference type="ARBA" id="ARBA00022630"/>
    </source>
</evidence>
<dbReference type="GO" id="GO:0008941">
    <property type="term" value="F:nitric oxide dioxygenase NAD(P)H activity"/>
    <property type="evidence" value="ECO:0007669"/>
    <property type="project" value="UniProtKB-EC"/>
</dbReference>
<dbReference type="InterPro" id="IPR017938">
    <property type="entry name" value="Riboflavin_synthase-like_b-brl"/>
</dbReference>
<dbReference type="CDD" id="cd00207">
    <property type="entry name" value="fer2"/>
    <property type="match status" value="1"/>
</dbReference>
<evidence type="ECO:0000256" key="9">
    <source>
        <dbReference type="ARBA" id="ARBA00022827"/>
    </source>
</evidence>
<dbReference type="SUPFAM" id="SSF63380">
    <property type="entry name" value="Riboflavin synthase domain-like"/>
    <property type="match status" value="1"/>
</dbReference>
<dbReference type="InterPro" id="IPR052353">
    <property type="entry name" value="Benzoxazolinone_Detox_Enz"/>
</dbReference>
<dbReference type="Pfam" id="PF00111">
    <property type="entry name" value="Fer2"/>
    <property type="match status" value="1"/>
</dbReference>
<evidence type="ECO:0000256" key="5">
    <source>
        <dbReference type="ARBA" id="ARBA00022617"/>
    </source>
</evidence>
<evidence type="ECO:0000256" key="4">
    <source>
        <dbReference type="ARBA" id="ARBA00012229"/>
    </source>
</evidence>
<dbReference type="Pfam" id="PF00175">
    <property type="entry name" value="NAD_binding_1"/>
    <property type="match status" value="1"/>
</dbReference>
<dbReference type="AlphaFoldDB" id="A0A6N4W348"/>
<gene>
    <name evidence="19" type="ORF">MANY_17030</name>
</gene>
<comment type="similarity">
    <text evidence="3">In the C-terminal section; belongs to the flavoprotein pyridine nucleotide cytochrome reductase family.</text>
</comment>
<reference evidence="19 20" key="1">
    <citation type="journal article" date="2019" name="Emerg. Microbes Infect.">
        <title>Comprehensive subspecies identification of 175 nontuberculous mycobacteria species based on 7547 genomic profiles.</title>
        <authorList>
            <person name="Matsumoto Y."/>
            <person name="Kinjo T."/>
            <person name="Motooka D."/>
            <person name="Nabeya D."/>
            <person name="Jung N."/>
            <person name="Uechi K."/>
            <person name="Horii T."/>
            <person name="Iida T."/>
            <person name="Fujita J."/>
            <person name="Nakamura S."/>
        </authorList>
    </citation>
    <scope>NUCLEOTIDE SEQUENCE [LARGE SCALE GENOMIC DNA]</scope>
    <source>
        <strain evidence="19 20">JCM 30275</strain>
    </source>
</reference>
<organism evidence="19 20">
    <name type="scientific">Mycolicibacterium anyangense</name>
    <dbReference type="NCBI Taxonomy" id="1431246"/>
    <lineage>
        <taxon>Bacteria</taxon>
        <taxon>Bacillati</taxon>
        <taxon>Actinomycetota</taxon>
        <taxon>Actinomycetes</taxon>
        <taxon>Mycobacteriales</taxon>
        <taxon>Mycobacteriaceae</taxon>
        <taxon>Mycolicibacterium</taxon>
    </lineage>
</organism>
<dbReference type="GO" id="GO:0030170">
    <property type="term" value="F:pyridoxal phosphate binding"/>
    <property type="evidence" value="ECO:0007669"/>
    <property type="project" value="InterPro"/>
</dbReference>
<dbReference type="GO" id="GO:0051537">
    <property type="term" value="F:2 iron, 2 sulfur cluster binding"/>
    <property type="evidence" value="ECO:0007669"/>
    <property type="project" value="UniProtKB-KW"/>
</dbReference>
<keyword evidence="9" id="KW-0274">FAD</keyword>
<dbReference type="PRINTS" id="PR00410">
    <property type="entry name" value="PHEHYDRXLASE"/>
</dbReference>
<comment type="catalytic activity">
    <reaction evidence="16">
        <text>2 nitric oxide + NADPH + 2 O2 = 2 nitrate + NADP(+) + H(+)</text>
        <dbReference type="Rhea" id="RHEA:19465"/>
        <dbReference type="ChEBI" id="CHEBI:15378"/>
        <dbReference type="ChEBI" id="CHEBI:15379"/>
        <dbReference type="ChEBI" id="CHEBI:16480"/>
        <dbReference type="ChEBI" id="CHEBI:17632"/>
        <dbReference type="ChEBI" id="CHEBI:57783"/>
        <dbReference type="ChEBI" id="CHEBI:58349"/>
        <dbReference type="EC" id="1.14.12.17"/>
    </reaction>
</comment>
<dbReference type="InterPro" id="IPR036010">
    <property type="entry name" value="2Fe-2S_ferredoxin-like_sf"/>
</dbReference>
<evidence type="ECO:0000256" key="12">
    <source>
        <dbReference type="ARBA" id="ARBA00023004"/>
    </source>
</evidence>
<dbReference type="KEGG" id="many:MANY_17030"/>
<dbReference type="InterPro" id="IPR017927">
    <property type="entry name" value="FAD-bd_FR_type"/>
</dbReference>
<accession>A0A6N4W348</accession>
<keyword evidence="11" id="KW-0560">Oxidoreductase</keyword>
<dbReference type="Pfam" id="PF03475">
    <property type="entry name" value="YiiM_3-alpha"/>
    <property type="match status" value="1"/>
</dbReference>
<keyword evidence="12" id="KW-0408">Iron</keyword>
<dbReference type="PROSITE" id="PS51340">
    <property type="entry name" value="MOSC"/>
    <property type="match status" value="1"/>
</dbReference>
<keyword evidence="8" id="KW-0479">Metal-binding</keyword>